<keyword evidence="3" id="KW-0064">Aspartyl protease</keyword>
<dbReference type="Proteomes" id="UP000269019">
    <property type="component" value="Chromosome"/>
</dbReference>
<dbReference type="PANTHER" id="PTHR30302:SF1">
    <property type="entry name" value="HYDROGENASE 2 MATURATION PROTEASE"/>
    <property type="match status" value="1"/>
</dbReference>
<protein>
    <submittedName>
        <fullName evidence="5">Hydrogenase 2 maturation protease</fullName>
        <ecNumber evidence="5">3.4.23.-</ecNumber>
    </submittedName>
</protein>
<proteinExistence type="inferred from homology"/>
<reference evidence="5 6" key="1">
    <citation type="submission" date="2018-11" db="EMBL/GenBank/DDBJ databases">
        <authorList>
            <person name="Kleinhagauer T."/>
            <person name="Glaeser S.P."/>
            <person name="Spergser J."/>
            <person name="Ruckert C."/>
            <person name="Kaempfer P."/>
            <person name="Busse H.-J."/>
        </authorList>
    </citation>
    <scope>NUCLEOTIDE SEQUENCE [LARGE SCALE GENOMIC DNA]</scope>
    <source>
        <strain evidence="5 6">200CH</strain>
    </source>
</reference>
<organism evidence="5 6">
    <name type="scientific">Corynebacterium choanae</name>
    <dbReference type="NCBI Taxonomy" id="1862358"/>
    <lineage>
        <taxon>Bacteria</taxon>
        <taxon>Bacillati</taxon>
        <taxon>Actinomycetota</taxon>
        <taxon>Actinomycetes</taxon>
        <taxon>Mycobacteriales</taxon>
        <taxon>Corynebacteriaceae</taxon>
        <taxon>Corynebacterium</taxon>
    </lineage>
</organism>
<dbReference type="InterPro" id="IPR000671">
    <property type="entry name" value="Peptidase_A31"/>
</dbReference>
<gene>
    <name evidence="5" type="primary">hybD</name>
    <name evidence="5" type="ORF">CCHOA_09895</name>
</gene>
<evidence type="ECO:0000256" key="4">
    <source>
        <dbReference type="ARBA" id="ARBA00022801"/>
    </source>
</evidence>
<evidence type="ECO:0000313" key="6">
    <source>
        <dbReference type="Proteomes" id="UP000269019"/>
    </source>
</evidence>
<sequence length="184" mass="19153">MGDDGIGLALLRRLMTVVESGDPATVTHCNEDEDIARWQPTCKPGAIDEVAHPGLLQATMIDGVGFLDGGTAGLELVDAIADAEKLLVLDAVTGPGDTGDIVELHGDQLPRLLKTKLSPHQVGLLDLLATTSLLGATPSEVAVVGIVAANAELGVGLDPLVQQALPRATQRAFTLIRKWQAATQ</sequence>
<comment type="similarity">
    <text evidence="1">Belongs to the peptidase A31 family.</text>
</comment>
<dbReference type="AlphaFoldDB" id="A0A3G6J9A6"/>
<dbReference type="EMBL" id="CP033896">
    <property type="protein sequence ID" value="AZA14362.1"/>
    <property type="molecule type" value="Genomic_DNA"/>
</dbReference>
<name>A0A3G6J9A6_9CORY</name>
<dbReference type="Gene3D" id="3.40.50.1450">
    <property type="entry name" value="HybD-like"/>
    <property type="match status" value="1"/>
</dbReference>
<dbReference type="InterPro" id="IPR023430">
    <property type="entry name" value="Pept_HybD-like_dom_sf"/>
</dbReference>
<dbReference type="Pfam" id="PF01750">
    <property type="entry name" value="HycI"/>
    <property type="match status" value="1"/>
</dbReference>
<keyword evidence="4 5" id="KW-0378">Hydrolase</keyword>
<keyword evidence="6" id="KW-1185">Reference proteome</keyword>
<evidence type="ECO:0000256" key="1">
    <source>
        <dbReference type="ARBA" id="ARBA00006814"/>
    </source>
</evidence>
<dbReference type="EC" id="3.4.23.-" evidence="5"/>
<evidence type="ECO:0000256" key="2">
    <source>
        <dbReference type="ARBA" id="ARBA00022670"/>
    </source>
</evidence>
<dbReference type="GO" id="GO:0008047">
    <property type="term" value="F:enzyme activator activity"/>
    <property type="evidence" value="ECO:0007669"/>
    <property type="project" value="InterPro"/>
</dbReference>
<evidence type="ECO:0000313" key="5">
    <source>
        <dbReference type="EMBL" id="AZA14362.1"/>
    </source>
</evidence>
<dbReference type="SUPFAM" id="SSF53163">
    <property type="entry name" value="HybD-like"/>
    <property type="match status" value="1"/>
</dbReference>
<accession>A0A3G6J9A6</accession>
<dbReference type="GO" id="GO:0016485">
    <property type="term" value="P:protein processing"/>
    <property type="evidence" value="ECO:0007669"/>
    <property type="project" value="TreeGrafter"/>
</dbReference>
<dbReference type="NCBIfam" id="TIGR00072">
    <property type="entry name" value="hydrog_prot"/>
    <property type="match status" value="1"/>
</dbReference>
<dbReference type="KEGG" id="ccho:CCHOA_09895"/>
<evidence type="ECO:0000256" key="3">
    <source>
        <dbReference type="ARBA" id="ARBA00022750"/>
    </source>
</evidence>
<dbReference type="GO" id="GO:0004190">
    <property type="term" value="F:aspartic-type endopeptidase activity"/>
    <property type="evidence" value="ECO:0007669"/>
    <property type="project" value="UniProtKB-KW"/>
</dbReference>
<keyword evidence="2 5" id="KW-0645">Protease</keyword>
<dbReference type="PANTHER" id="PTHR30302">
    <property type="entry name" value="HYDROGENASE 1 MATURATION PROTEASE"/>
    <property type="match status" value="1"/>
</dbReference>